<keyword evidence="3" id="KW-1185">Reference proteome</keyword>
<evidence type="ECO:0000256" key="1">
    <source>
        <dbReference type="SAM" id="MobiDB-lite"/>
    </source>
</evidence>
<organism evidence="2 3">
    <name type="scientific">Corallococcus interemptor</name>
    <dbReference type="NCBI Taxonomy" id="2316720"/>
    <lineage>
        <taxon>Bacteria</taxon>
        <taxon>Pseudomonadati</taxon>
        <taxon>Myxococcota</taxon>
        <taxon>Myxococcia</taxon>
        <taxon>Myxococcales</taxon>
        <taxon>Cystobacterineae</taxon>
        <taxon>Myxococcaceae</taxon>
        <taxon>Corallococcus</taxon>
    </lineage>
</organism>
<feature type="region of interest" description="Disordered" evidence="1">
    <location>
        <begin position="193"/>
        <end position="221"/>
    </location>
</feature>
<gene>
    <name evidence="2" type="ORF">D7X96_31710</name>
</gene>
<dbReference type="Proteomes" id="UP000282656">
    <property type="component" value="Unassembled WGS sequence"/>
</dbReference>
<dbReference type="AlphaFoldDB" id="A0A3A8PZV2"/>
<evidence type="ECO:0000313" key="3">
    <source>
        <dbReference type="Proteomes" id="UP000282656"/>
    </source>
</evidence>
<comment type="caution">
    <text evidence="2">The sequence shown here is derived from an EMBL/GenBank/DDBJ whole genome shotgun (WGS) entry which is preliminary data.</text>
</comment>
<name>A0A3A8PZV2_9BACT</name>
<dbReference type="EMBL" id="RAWM01000129">
    <property type="protein sequence ID" value="RKH61408.1"/>
    <property type="molecule type" value="Genomic_DNA"/>
</dbReference>
<reference evidence="3" key="1">
    <citation type="submission" date="2018-09" db="EMBL/GenBank/DDBJ databases">
        <authorList>
            <person name="Livingstone P.G."/>
            <person name="Whitworth D.E."/>
        </authorList>
    </citation>
    <scope>NUCLEOTIDE SEQUENCE [LARGE SCALE GENOMIC DNA]</scope>
    <source>
        <strain evidence="3">AB047A</strain>
    </source>
</reference>
<accession>A0A3A8PZV2</accession>
<dbReference type="RefSeq" id="WP_121771443.1">
    <property type="nucleotide sequence ID" value="NZ_RAWM01000129.1"/>
</dbReference>
<sequence>MLATKFFRVGQTSTQLLKHTPQIQRTFSTKVLSPEDKALKTQADQNRIKFQQHDIMSDIMNAEDRRDGGNNQFAPRIRPDVELTRRDNFPFNEVQPKYDTPKSAIDRGGKLQPVDAKDRTVTLTAHVDGAKETKAHSPYTSFSGVPVGVDGKATEKKLVDNPDYGKSRIVHNPSRDVKGGDVFDQFDIQRDIRTSTQPGLDETAVNRSQPGKPVWQPEPHERKFLADVGVDPTKERFTYRERAMMNSKRDQEYLVRGTIHDFTLEQQDAKGDLKHVSRDQFADLFDDAHTKAK</sequence>
<protein>
    <submittedName>
        <fullName evidence="2">Uncharacterized protein</fullName>
    </submittedName>
</protein>
<dbReference type="OrthoDB" id="5492057at2"/>
<proteinExistence type="predicted"/>
<feature type="region of interest" description="Disordered" evidence="1">
    <location>
        <begin position="91"/>
        <end position="110"/>
    </location>
</feature>
<evidence type="ECO:0000313" key="2">
    <source>
        <dbReference type="EMBL" id="RKH61408.1"/>
    </source>
</evidence>